<feature type="active site" evidence="3">
    <location>
        <position position="148"/>
    </location>
</feature>
<dbReference type="HOGENOM" id="CLU_015961_0_1_0"/>
<keyword evidence="3" id="KW-0804">Transcription</keyword>
<keyword evidence="3" id="KW-0067">ATP-binding</keyword>
<dbReference type="GO" id="GO:0006397">
    <property type="term" value="P:mRNA processing"/>
    <property type="evidence" value="ECO:0007669"/>
    <property type="project" value="UniProtKB-KW"/>
</dbReference>
<dbReference type="EMBL" id="LN847062">
    <property type="protein sequence ID" value="CRI43108.1"/>
    <property type="molecule type" value="Genomic_DNA"/>
</dbReference>
<dbReference type="CDD" id="cd05398">
    <property type="entry name" value="NT_ClassII-CCAase"/>
    <property type="match status" value="1"/>
</dbReference>
<keyword evidence="14" id="KW-0548">Nucleotidyltransferase</keyword>
<dbReference type="Gene3D" id="1.10.3090.10">
    <property type="entry name" value="cca-adding enzyme, domain 2"/>
    <property type="match status" value="1"/>
</dbReference>
<keyword evidence="3 4" id="KW-0694">RNA-binding</keyword>
<dbReference type="InterPro" id="IPR032828">
    <property type="entry name" value="PolyA_RNA-bd"/>
</dbReference>
<evidence type="ECO:0000313" key="11">
    <source>
        <dbReference type="EMBL" id="CRI44221.1"/>
    </source>
</evidence>
<accession>A0A0F7XBQ7</accession>
<evidence type="ECO:0000313" key="13">
    <source>
        <dbReference type="EMBL" id="CRI47628.1"/>
    </source>
</evidence>
<dbReference type="Pfam" id="PF01743">
    <property type="entry name" value="PolyA_pol"/>
    <property type="match status" value="1"/>
</dbReference>
<evidence type="ECO:0000313" key="10">
    <source>
        <dbReference type="EMBL" id="CRI43108.1"/>
    </source>
</evidence>
<dbReference type="KEGG" id="cpn:CPn_0966"/>
<reference evidence="14" key="2">
    <citation type="submission" date="2015-05" db="EMBL/GenBank/DDBJ databases">
        <authorList>
            <person name="Rattei Thomas"/>
        </authorList>
    </citation>
    <scope>NUCLEOTIDE SEQUENCE</scope>
    <source>
        <strain evidence="8">CV15</strain>
        <strain evidence="9">CWL029c</strain>
        <strain evidence="10">DC9</strain>
        <strain evidence="11">H12</strain>
        <strain evidence="12">MUL2216</strain>
        <strain evidence="13">Panola</strain>
        <strain evidence="15">PB1</strain>
        <strain evidence="14">U1271</strain>
        <strain evidence="16">UZG1</strain>
        <strain evidence="17">Wien2</strain>
    </source>
</reference>
<keyword evidence="2 3" id="KW-0547">Nucleotide-binding</keyword>
<proteinExistence type="inferred from homology"/>
<dbReference type="EMBL" id="LN846999">
    <property type="protein sequence ID" value="CRI38625.1"/>
    <property type="molecule type" value="Genomic_DNA"/>
</dbReference>
<evidence type="ECO:0000313" key="17">
    <source>
        <dbReference type="EMBL" id="CRI54127.1"/>
    </source>
</evidence>
<dbReference type="Proteomes" id="UP000000801">
    <property type="component" value="Chromosome"/>
</dbReference>
<comment type="function">
    <text evidence="3">Adds poly(A) tail to the 3' end of many RNAs, which usually targets these RNAs for decay. Plays a significant role in the global control of gene expression, through influencing the rate of transcript degradation, and in the general RNA quality control.</text>
</comment>
<keyword evidence="3" id="KW-0507">mRNA processing</keyword>
<dbReference type="EMBL" id="LN847240">
    <property type="protein sequence ID" value="CRI51034.1"/>
    <property type="molecule type" value="Genomic_DNA"/>
</dbReference>
<comment type="catalytic activity">
    <reaction evidence="3">
        <text>RNA(n) + ATP = RNA(n)-3'-adenine ribonucleotide + diphosphate</text>
        <dbReference type="Rhea" id="RHEA:11332"/>
        <dbReference type="Rhea" id="RHEA-COMP:14527"/>
        <dbReference type="Rhea" id="RHEA-COMP:17347"/>
        <dbReference type="ChEBI" id="CHEBI:30616"/>
        <dbReference type="ChEBI" id="CHEBI:33019"/>
        <dbReference type="ChEBI" id="CHEBI:140395"/>
        <dbReference type="ChEBI" id="CHEBI:173115"/>
        <dbReference type="EC" id="2.7.7.19"/>
    </reaction>
</comment>
<feature type="active site" evidence="3">
    <location>
        <position position="79"/>
    </location>
</feature>
<dbReference type="EMBL" id="LN847006">
    <property type="protein sequence ID" value="CRI40888.1"/>
    <property type="molecule type" value="Genomic_DNA"/>
</dbReference>
<comment type="similarity">
    <text evidence="3 4">Belongs to the tRNA nucleotidyltransferase/poly(A) polymerase family.</text>
</comment>
<dbReference type="EMBL" id="LN847237">
    <property type="protein sequence ID" value="CRI47628.1"/>
    <property type="molecule type" value="Genomic_DNA"/>
</dbReference>
<dbReference type="PATRIC" id="fig|115713.3.peg.1057"/>
<dbReference type="GO" id="GO:0003723">
    <property type="term" value="F:RNA binding"/>
    <property type="evidence" value="ECO:0007669"/>
    <property type="project" value="UniProtKB-UniRule"/>
</dbReference>
<dbReference type="InterPro" id="IPR010206">
    <property type="entry name" value="PolA_pol_I"/>
</dbReference>
<dbReference type="SUPFAM" id="SSF81891">
    <property type="entry name" value="Poly A polymerase C-terminal region-like"/>
    <property type="match status" value="1"/>
</dbReference>
<dbReference type="EMBL" id="AE001363">
    <property type="protein sequence ID" value="AAD19102.1"/>
    <property type="molecule type" value="Genomic_DNA"/>
</dbReference>
<dbReference type="InterPro" id="IPR002646">
    <property type="entry name" value="PolA_pol_head_dom"/>
</dbReference>
<feature type="domain" description="tRNA nucleotidyltransferase/poly(A) polymerase RNA and SrmB- binding" evidence="6">
    <location>
        <begin position="207"/>
        <end position="268"/>
    </location>
</feature>
<evidence type="ECO:0000313" key="7">
    <source>
        <dbReference type="EMBL" id="AAD19102.1"/>
    </source>
</evidence>
<keyword evidence="1 3" id="KW-0808">Transferase</keyword>
<evidence type="ECO:0000313" key="15">
    <source>
        <dbReference type="EMBL" id="CRI51034.1"/>
    </source>
</evidence>
<dbReference type="EMBL" id="LN847209">
    <property type="protein sequence ID" value="CRI44221.1"/>
    <property type="molecule type" value="Genomic_DNA"/>
</dbReference>
<evidence type="ECO:0000313" key="9">
    <source>
        <dbReference type="EMBL" id="CRI40888.1"/>
    </source>
</evidence>
<dbReference type="GO" id="GO:0005524">
    <property type="term" value="F:ATP binding"/>
    <property type="evidence" value="ECO:0007669"/>
    <property type="project" value="UniProtKB-UniRule"/>
</dbReference>
<evidence type="ECO:0000313" key="16">
    <source>
        <dbReference type="EMBL" id="CRI52164.1"/>
    </source>
</evidence>
<evidence type="ECO:0000256" key="2">
    <source>
        <dbReference type="ARBA" id="ARBA00022741"/>
    </source>
</evidence>
<dbReference type="AlphaFoldDB" id="A0A0F7XBQ7"/>
<dbReference type="RefSeq" id="WP_010883599.1">
    <property type="nucleotide sequence ID" value="NZ_LN846980.1"/>
</dbReference>
<evidence type="ECO:0000256" key="1">
    <source>
        <dbReference type="ARBA" id="ARBA00022679"/>
    </source>
</evidence>
<dbReference type="EC" id="2.7.7.19" evidence="3"/>
<name>A0A0F7XBQ7_CHLPN</name>
<evidence type="ECO:0000259" key="6">
    <source>
        <dbReference type="Pfam" id="PF12627"/>
    </source>
</evidence>
<feature type="domain" description="Poly A polymerase head" evidence="5">
    <location>
        <begin position="59"/>
        <end position="179"/>
    </location>
</feature>
<protein>
    <recommendedName>
        <fullName evidence="3">Poly(A) polymerase I</fullName>
        <shortName evidence="3">PAP I</shortName>
        <ecNumber evidence="3">2.7.7.19</ecNumber>
    </recommendedName>
</protein>
<evidence type="ECO:0000313" key="12">
    <source>
        <dbReference type="EMBL" id="CRI46482.1"/>
    </source>
</evidence>
<organism evidence="14">
    <name type="scientific">Chlamydia pneumoniae</name>
    <name type="common">Chlamydophila pneumoniae</name>
    <dbReference type="NCBI Taxonomy" id="83558"/>
    <lineage>
        <taxon>Bacteria</taxon>
        <taxon>Pseudomonadati</taxon>
        <taxon>Chlamydiota</taxon>
        <taxon>Chlamydiia</taxon>
        <taxon>Chlamydiales</taxon>
        <taxon>Chlamydiaceae</taxon>
        <taxon>Chlamydia/Chlamydophila group</taxon>
        <taxon>Chlamydia</taxon>
    </lineage>
</organism>
<reference evidence="7 18" key="1">
    <citation type="journal article" date="1999" name="Nat. Genet.">
        <title>Comparative genomes of Chlamydia pneumoniae and C. trachomatis.</title>
        <authorList>
            <person name="Kalman S."/>
            <person name="Mitchell W."/>
            <person name="Marathe R."/>
            <person name="Lammel C."/>
            <person name="Fan J."/>
            <person name="Hyman R.W."/>
            <person name="Olinger L."/>
            <person name="Grimwood J."/>
            <person name="Davis R.W."/>
            <person name="Stephens R.S."/>
        </authorList>
    </citation>
    <scope>NUCLEOTIDE SEQUENCE [LARGE SCALE GENOMIC DNA]</scope>
    <source>
        <strain evidence="7 18">CWL029</strain>
    </source>
</reference>
<evidence type="ECO:0000256" key="3">
    <source>
        <dbReference type="HAMAP-Rule" id="MF_00957"/>
    </source>
</evidence>
<dbReference type="SUPFAM" id="SSF81301">
    <property type="entry name" value="Nucleotidyltransferase"/>
    <property type="match status" value="1"/>
</dbReference>
<gene>
    <name evidence="7" type="primary">pcnB_2</name>
    <name evidence="3" type="synonym">pcnB</name>
    <name evidence="7" type="ordered locus">CPn_0966</name>
    <name evidence="8" type="ORF">BN1224_CV15_C_04580</name>
    <name evidence="10" type="ORF">BN1224_DC9_CG_00070</name>
    <name evidence="11" type="ORF">BN1224_H12_FF_00070</name>
    <name evidence="12" type="ORF">BN1224_MUL2216_F_05370</name>
    <name evidence="13" type="ORF">BN1224_Panola_L_01320</name>
    <name evidence="15" type="ORF">BN1224_PB1_B_10030</name>
    <name evidence="14" type="ORF">BN1224_U1271_C_08480</name>
    <name evidence="16" type="ORF">BN1224_UZG1_C_00280</name>
    <name evidence="17" type="ORF">BN1224_Wien2_H_02320</name>
    <name evidence="9" type="ORF">CWL029c_F_01350</name>
</gene>
<dbReference type="GO" id="GO:0043633">
    <property type="term" value="P:polyadenylation-dependent RNA catabolic process"/>
    <property type="evidence" value="ECO:0007669"/>
    <property type="project" value="InterPro"/>
</dbReference>
<dbReference type="InterPro" id="IPR052191">
    <property type="entry name" value="tRNA_ntf/polyA_polymerase_I"/>
</dbReference>
<dbReference type="InterPro" id="IPR043519">
    <property type="entry name" value="NT_sf"/>
</dbReference>
<dbReference type="EMBL" id="LN847244">
    <property type="protein sequence ID" value="CRI49908.1"/>
    <property type="molecule type" value="Genomic_DNA"/>
</dbReference>
<dbReference type="EMBL" id="LN847255">
    <property type="protein sequence ID" value="CRI54127.1"/>
    <property type="molecule type" value="Genomic_DNA"/>
</dbReference>
<dbReference type="GeneID" id="45051023"/>
<dbReference type="PANTHER" id="PTHR43051">
    <property type="entry name" value="POLYNUCLEOTIDE ADENYLYLTRANSFERASE FAMILY PROTEIN"/>
    <property type="match status" value="1"/>
</dbReference>
<dbReference type="NCBIfam" id="TIGR01942">
    <property type="entry name" value="pcnB"/>
    <property type="match status" value="1"/>
</dbReference>
<evidence type="ECO:0000313" key="14">
    <source>
        <dbReference type="EMBL" id="CRI49908.1"/>
    </source>
</evidence>
<evidence type="ECO:0000256" key="4">
    <source>
        <dbReference type="RuleBase" id="RU003953"/>
    </source>
</evidence>
<feature type="active site" evidence="3">
    <location>
        <position position="77"/>
    </location>
</feature>
<dbReference type="Gene3D" id="3.30.460.10">
    <property type="entry name" value="Beta Polymerase, domain 2"/>
    <property type="match status" value="1"/>
</dbReference>
<dbReference type="EMBL" id="LN847227">
    <property type="protein sequence ID" value="CRI46482.1"/>
    <property type="molecule type" value="Genomic_DNA"/>
</dbReference>
<evidence type="ECO:0000313" key="8">
    <source>
        <dbReference type="EMBL" id="CRI38625.1"/>
    </source>
</evidence>
<sequence length="430" mass="50122">MVCENNILSGRGLELLKKKSNITLTPTIYSVSNHNIKLKDFSPHALSVIKTLRKAGYIAYIVGGCIRDLLLNTTPKDFDISTSAKPEEIKAIFKNCILVGKRFRLAHIRFSKQIIEVSTFRSGSTDEDVLITKDNLWGTPEEDVLRRDFTINGLFYDPEHEEIIDYTGGVNDLRNRYLRTIGDPFTRFKQDPVRMLRLLKILSRSPFTVETQTQEALIACRQELIKSSQARVFEELIKMLNSGAAKNFFQLLIENHLLEILFPYMDKAFRLNRALEEQTATYLKALDDKILKKEAEYDRHQLMAIFLFPLVNFNVRYKHQKHPYLSLTSVFDYIKNFLEQFFADSFTSCSKKNFILTALILQMQYRLTPLIPTKKALFFNKKLLHHTRFLEALSLLEIRSIVYPKLDKVYVAWIRHHQTLKCKKDSHSQK</sequence>
<dbReference type="GO" id="GO:1990817">
    <property type="term" value="F:poly(A) RNA polymerase activity"/>
    <property type="evidence" value="ECO:0007669"/>
    <property type="project" value="UniProtKB-UniRule"/>
</dbReference>
<dbReference type="PANTHER" id="PTHR43051:SF1">
    <property type="entry name" value="POLYNUCLEOTIDE ADENYLYLTRANSFERASE FAMILY PROTEIN"/>
    <property type="match status" value="1"/>
</dbReference>
<evidence type="ECO:0000259" key="5">
    <source>
        <dbReference type="Pfam" id="PF01743"/>
    </source>
</evidence>
<evidence type="ECO:0000313" key="18">
    <source>
        <dbReference type="Proteomes" id="UP000000801"/>
    </source>
</evidence>
<dbReference type="EMBL" id="LN847247">
    <property type="protein sequence ID" value="CRI52164.1"/>
    <property type="molecule type" value="Genomic_DNA"/>
</dbReference>
<dbReference type="Pfam" id="PF12627">
    <property type="entry name" value="PolyA_pol_RNAbd"/>
    <property type="match status" value="1"/>
</dbReference>
<dbReference type="HAMAP" id="MF_00957">
    <property type="entry name" value="PolyA_pol"/>
    <property type="match status" value="1"/>
</dbReference>